<evidence type="ECO:0000313" key="1">
    <source>
        <dbReference type="EMBL" id="KAK9926517.1"/>
    </source>
</evidence>
<dbReference type="EMBL" id="JBEDUW010000005">
    <property type="protein sequence ID" value="KAK9926517.1"/>
    <property type="molecule type" value="Genomic_DNA"/>
</dbReference>
<dbReference type="Proteomes" id="UP001457282">
    <property type="component" value="Unassembled WGS sequence"/>
</dbReference>
<accession>A0AAW1WQG2</accession>
<evidence type="ECO:0000313" key="2">
    <source>
        <dbReference type="Proteomes" id="UP001457282"/>
    </source>
</evidence>
<reference evidence="1 2" key="1">
    <citation type="journal article" date="2023" name="G3 (Bethesda)">
        <title>A chromosome-length genome assembly and annotation of blackberry (Rubus argutus, cv. 'Hillquist').</title>
        <authorList>
            <person name="Bruna T."/>
            <person name="Aryal R."/>
            <person name="Dudchenko O."/>
            <person name="Sargent D.J."/>
            <person name="Mead D."/>
            <person name="Buti M."/>
            <person name="Cavallini A."/>
            <person name="Hytonen T."/>
            <person name="Andres J."/>
            <person name="Pham M."/>
            <person name="Weisz D."/>
            <person name="Mascagni F."/>
            <person name="Usai G."/>
            <person name="Natali L."/>
            <person name="Bassil N."/>
            <person name="Fernandez G.E."/>
            <person name="Lomsadze A."/>
            <person name="Armour M."/>
            <person name="Olukolu B."/>
            <person name="Poorten T."/>
            <person name="Britton C."/>
            <person name="Davik J."/>
            <person name="Ashrafi H."/>
            <person name="Aiden E.L."/>
            <person name="Borodovsky M."/>
            <person name="Worthington M."/>
        </authorList>
    </citation>
    <scope>NUCLEOTIDE SEQUENCE [LARGE SCALE GENOMIC DNA]</scope>
    <source>
        <strain evidence="1">PI 553951</strain>
    </source>
</reference>
<gene>
    <name evidence="1" type="ORF">M0R45_023744</name>
</gene>
<name>A0AAW1WQG2_RUBAR</name>
<comment type="caution">
    <text evidence="1">The sequence shown here is derived from an EMBL/GenBank/DDBJ whole genome shotgun (WGS) entry which is preliminary data.</text>
</comment>
<organism evidence="1 2">
    <name type="scientific">Rubus argutus</name>
    <name type="common">Southern blackberry</name>
    <dbReference type="NCBI Taxonomy" id="59490"/>
    <lineage>
        <taxon>Eukaryota</taxon>
        <taxon>Viridiplantae</taxon>
        <taxon>Streptophyta</taxon>
        <taxon>Embryophyta</taxon>
        <taxon>Tracheophyta</taxon>
        <taxon>Spermatophyta</taxon>
        <taxon>Magnoliopsida</taxon>
        <taxon>eudicotyledons</taxon>
        <taxon>Gunneridae</taxon>
        <taxon>Pentapetalae</taxon>
        <taxon>rosids</taxon>
        <taxon>fabids</taxon>
        <taxon>Rosales</taxon>
        <taxon>Rosaceae</taxon>
        <taxon>Rosoideae</taxon>
        <taxon>Rosoideae incertae sedis</taxon>
        <taxon>Rubus</taxon>
    </lineage>
</organism>
<keyword evidence="2" id="KW-1185">Reference proteome</keyword>
<proteinExistence type="predicted"/>
<protein>
    <submittedName>
        <fullName evidence="1">Uncharacterized protein</fullName>
    </submittedName>
</protein>
<sequence length="325" mass="37733">MEAQKPIFSFTVLGDEDLSDSSVNVRTFLSPLPLLARSRILRQIIWGRRVRLNLQSHVYRQVRSPLIVSDRFVTRARVITSVRSVRHPFATSTIDGWFTSECSLDGVPAGLVWWIPASLLSITGVLIYRHELHTMACQLWSVLSSRCSSVSSYRQLVDAIQNHWNFVTNVLRFFSANRQIVEQIYDFLSLHWEFVKLVMLYAFSNWEFLEQTLEIIARNRELVDFLYALIVKFFQCLSALWRGSNLYILSCMRLCYRRCRLFPSQNGIGLTVIFHPRYEGIRTLHRSPLNTSYISGRGLLGALSASNRSSYVRGYNLLLSQQYWE</sequence>
<dbReference type="AlphaFoldDB" id="A0AAW1WQG2"/>